<gene>
    <name evidence="2" type="ORF">SCH01S_29_01100</name>
</gene>
<evidence type="ECO:0000313" key="3">
    <source>
        <dbReference type="Proteomes" id="UP000033202"/>
    </source>
</evidence>
<keyword evidence="1" id="KW-0472">Membrane</keyword>
<protein>
    <submittedName>
        <fullName evidence="2">Uncharacterized protein</fullName>
    </submittedName>
</protein>
<sequence>MQPVESVGDGLEDVADIGREVVAKGLMEAIIMFVAHGLLLSLGVALRTGMEMLVPGPERQQSGGPDA</sequence>
<keyword evidence="3" id="KW-1185">Reference proteome</keyword>
<comment type="caution">
    <text evidence="2">The sequence shown here is derived from an EMBL/GenBank/DDBJ whole genome shotgun (WGS) entry which is preliminary data.</text>
</comment>
<dbReference type="EMBL" id="BBWU01000029">
    <property type="protein sequence ID" value="GAO39422.1"/>
    <property type="molecule type" value="Genomic_DNA"/>
</dbReference>
<dbReference type="Proteomes" id="UP000033202">
    <property type="component" value="Unassembled WGS sequence"/>
</dbReference>
<reference evidence="2 3" key="1">
    <citation type="submission" date="2015-04" db="EMBL/GenBank/DDBJ databases">
        <title>Whole genome shotgun sequence of Sphingomonas changbaiensis NBRC 104936.</title>
        <authorList>
            <person name="Katano-Makiyama Y."/>
            <person name="Hosoyama A."/>
            <person name="Hashimoto M."/>
            <person name="Noguchi M."/>
            <person name="Tsuchikane K."/>
            <person name="Ohji S."/>
            <person name="Yamazoe A."/>
            <person name="Ichikawa N."/>
            <person name="Kimura A."/>
            <person name="Fujita N."/>
        </authorList>
    </citation>
    <scope>NUCLEOTIDE SEQUENCE [LARGE SCALE GENOMIC DNA]</scope>
    <source>
        <strain evidence="2 3">NBRC 104936</strain>
    </source>
</reference>
<organism evidence="2 3">
    <name type="scientific">Sphingomonas changbaiensis NBRC 104936</name>
    <dbReference type="NCBI Taxonomy" id="1219043"/>
    <lineage>
        <taxon>Bacteria</taxon>
        <taxon>Pseudomonadati</taxon>
        <taxon>Pseudomonadota</taxon>
        <taxon>Alphaproteobacteria</taxon>
        <taxon>Sphingomonadales</taxon>
        <taxon>Sphingomonadaceae</taxon>
        <taxon>Sphingomonas</taxon>
    </lineage>
</organism>
<keyword evidence="1" id="KW-0812">Transmembrane</keyword>
<dbReference type="STRING" id="1219043.SCH01S_29_01100"/>
<evidence type="ECO:0000256" key="1">
    <source>
        <dbReference type="SAM" id="Phobius"/>
    </source>
</evidence>
<name>A0A0E9MNU4_9SPHN</name>
<proteinExistence type="predicted"/>
<evidence type="ECO:0000313" key="2">
    <source>
        <dbReference type="EMBL" id="GAO39422.1"/>
    </source>
</evidence>
<feature type="transmembrane region" description="Helical" evidence="1">
    <location>
        <begin position="29"/>
        <end position="46"/>
    </location>
</feature>
<accession>A0A0E9MNU4</accession>
<dbReference type="AlphaFoldDB" id="A0A0E9MNU4"/>
<keyword evidence="1" id="KW-1133">Transmembrane helix</keyword>